<accession>B3SZT9</accession>
<organism evidence="1">
    <name type="scientific">uncultured marine microorganism HF4000_48F7</name>
    <dbReference type="NCBI Taxonomy" id="455500"/>
    <lineage>
        <taxon>unclassified sequences</taxon>
        <taxon>environmental samples</taxon>
    </lineage>
</organism>
<dbReference type="EMBL" id="EU016559">
    <property type="protein sequence ID" value="ABZ05847.1"/>
    <property type="molecule type" value="Genomic_DNA"/>
</dbReference>
<evidence type="ECO:0000313" key="1">
    <source>
        <dbReference type="EMBL" id="ABZ05847.1"/>
    </source>
</evidence>
<protein>
    <submittedName>
        <fullName evidence="1">Uncharacterized protein</fullName>
    </submittedName>
</protein>
<sequence>MRTVTRFGQRRLAYLGLLRHAQRRAVVSLFAGSSAVGWRCTVVRTPLLSVMTQVNSKFKLPCLNSELSSQGKALGRVRNTGLDRLSNTQPAWVIVPSACVG</sequence>
<gene>
    <name evidence="1" type="ORF">ALOHA_HF400048F7ctg1g14</name>
</gene>
<reference evidence="1" key="1">
    <citation type="journal article" date="2008" name="ISME J.">
        <title>Genomic patterns of recombination, clonal divergence and environment in marine microbial populations.</title>
        <authorList>
            <person name="Konstantinidis K.T."/>
            <person name="Delong E.F."/>
        </authorList>
    </citation>
    <scope>NUCLEOTIDE SEQUENCE</scope>
</reference>
<proteinExistence type="predicted"/>
<dbReference type="AlphaFoldDB" id="B3SZT9"/>
<name>B3SZT9_9ZZZZ</name>